<accession>A0ABW1RYU2</accession>
<comment type="caution">
    <text evidence="2">The sequence shown here is derived from an EMBL/GenBank/DDBJ whole genome shotgun (WGS) entry which is preliminary data.</text>
</comment>
<evidence type="ECO:0000313" key="2">
    <source>
        <dbReference type="EMBL" id="MFC6180364.1"/>
    </source>
</evidence>
<keyword evidence="1" id="KW-1133">Transmembrane helix</keyword>
<sequence length="123" mass="14044">MFERAKQNVNHILLGAVLMGVGLFLMTKQNYFSWPPVMAKIENSDTFGCLFILVGIAMIWWALDKKKSARANHLILIFASWLMTVLVLFQFFHWAMVGLPMPWISNLGLLGEIMLLAKRSDSQ</sequence>
<feature type="transmembrane region" description="Helical" evidence="1">
    <location>
        <begin position="12"/>
        <end position="32"/>
    </location>
</feature>
<proteinExistence type="predicted"/>
<dbReference type="EMBL" id="JBHSSC010000009">
    <property type="protein sequence ID" value="MFC6180364.1"/>
    <property type="molecule type" value="Genomic_DNA"/>
</dbReference>
<dbReference type="RefSeq" id="WP_137627737.1">
    <property type="nucleotide sequence ID" value="NZ_BJDJ01000003.1"/>
</dbReference>
<keyword evidence="1" id="KW-0812">Transmembrane</keyword>
<reference evidence="3" key="1">
    <citation type="journal article" date="2019" name="Int. J. Syst. Evol. Microbiol.">
        <title>The Global Catalogue of Microorganisms (GCM) 10K type strain sequencing project: providing services to taxonomists for standard genome sequencing and annotation.</title>
        <authorList>
            <consortium name="The Broad Institute Genomics Platform"/>
            <consortium name="The Broad Institute Genome Sequencing Center for Infectious Disease"/>
            <person name="Wu L."/>
            <person name="Ma J."/>
        </authorList>
    </citation>
    <scope>NUCLEOTIDE SEQUENCE [LARGE SCALE GENOMIC DNA]</scope>
    <source>
        <strain evidence="3">CCM 8933</strain>
    </source>
</reference>
<gene>
    <name evidence="2" type="ORF">ACFP5Y_03910</name>
</gene>
<feature type="transmembrane region" description="Helical" evidence="1">
    <location>
        <begin position="75"/>
        <end position="95"/>
    </location>
</feature>
<evidence type="ECO:0000313" key="3">
    <source>
        <dbReference type="Proteomes" id="UP001596282"/>
    </source>
</evidence>
<name>A0ABW1RYU2_9LACO</name>
<keyword evidence="1" id="KW-0472">Membrane</keyword>
<evidence type="ECO:0008006" key="4">
    <source>
        <dbReference type="Google" id="ProtNLM"/>
    </source>
</evidence>
<feature type="transmembrane region" description="Helical" evidence="1">
    <location>
        <begin position="44"/>
        <end position="63"/>
    </location>
</feature>
<evidence type="ECO:0000256" key="1">
    <source>
        <dbReference type="SAM" id="Phobius"/>
    </source>
</evidence>
<keyword evidence="3" id="KW-1185">Reference proteome</keyword>
<protein>
    <recommendedName>
        <fullName evidence="4">Prophage protein</fullName>
    </recommendedName>
</protein>
<dbReference type="Proteomes" id="UP001596282">
    <property type="component" value="Unassembled WGS sequence"/>
</dbReference>
<organism evidence="2 3">
    <name type="scientific">Lactiplantibacillus daowaiensis</name>
    <dbReference type="NCBI Taxonomy" id="2559918"/>
    <lineage>
        <taxon>Bacteria</taxon>
        <taxon>Bacillati</taxon>
        <taxon>Bacillota</taxon>
        <taxon>Bacilli</taxon>
        <taxon>Lactobacillales</taxon>
        <taxon>Lactobacillaceae</taxon>
        <taxon>Lactiplantibacillus</taxon>
    </lineage>
</organism>